<reference evidence="2" key="1">
    <citation type="submission" date="2020-10" db="EMBL/GenBank/DDBJ databases">
        <authorList>
            <person name="Gilroy R."/>
        </authorList>
    </citation>
    <scope>NUCLEOTIDE SEQUENCE</scope>
    <source>
        <strain evidence="2">14700</strain>
    </source>
</reference>
<feature type="transmembrane region" description="Helical" evidence="1">
    <location>
        <begin position="12"/>
        <end position="28"/>
    </location>
</feature>
<dbReference type="EMBL" id="JADIMF010000145">
    <property type="protein sequence ID" value="MBO8469830.1"/>
    <property type="molecule type" value="Genomic_DNA"/>
</dbReference>
<evidence type="ECO:0000313" key="2">
    <source>
        <dbReference type="EMBL" id="MBO8469830.1"/>
    </source>
</evidence>
<dbReference type="AlphaFoldDB" id="A0A9D9ICJ4"/>
<gene>
    <name evidence="2" type="ORF">IAA72_08615</name>
</gene>
<keyword evidence="1" id="KW-0472">Membrane</keyword>
<accession>A0A9D9ICJ4</accession>
<sequence>MNKDRKAVLKNAAAFGIVIGLWLLYALMTADLVMLLEGLTAVVFVTIITLLASDAMEKAFFESAKLTWQYLILGIFILVTDGLWLFFASCTTWMQFVLRGLLMIAAGAGTFCWYWFFYKMSVMTESERLIRLLSKAYAKAAKAFPALDDEGVRNALKETLFCRLEGDSLEGELLPDQPFVPQCRTYNQLADSSDLSAQEKSSAMTNIAAYINTLVARRTSKTKKDKTSE</sequence>
<evidence type="ECO:0000313" key="3">
    <source>
        <dbReference type="Proteomes" id="UP000810292"/>
    </source>
</evidence>
<name>A0A9D9ICJ4_9SPIO</name>
<feature type="transmembrane region" description="Helical" evidence="1">
    <location>
        <begin position="34"/>
        <end position="56"/>
    </location>
</feature>
<keyword evidence="1" id="KW-1133">Transmembrane helix</keyword>
<keyword evidence="1" id="KW-0812">Transmembrane</keyword>
<reference evidence="2" key="2">
    <citation type="journal article" date="2021" name="PeerJ">
        <title>Extensive microbial diversity within the chicken gut microbiome revealed by metagenomics and culture.</title>
        <authorList>
            <person name="Gilroy R."/>
            <person name="Ravi A."/>
            <person name="Getino M."/>
            <person name="Pursley I."/>
            <person name="Horton D.L."/>
            <person name="Alikhan N.F."/>
            <person name="Baker D."/>
            <person name="Gharbi K."/>
            <person name="Hall N."/>
            <person name="Watson M."/>
            <person name="Adriaenssens E.M."/>
            <person name="Foster-Nyarko E."/>
            <person name="Jarju S."/>
            <person name="Secka A."/>
            <person name="Antonio M."/>
            <person name="Oren A."/>
            <person name="Chaudhuri R.R."/>
            <person name="La Ragione R."/>
            <person name="Hildebrand F."/>
            <person name="Pallen M.J."/>
        </authorList>
    </citation>
    <scope>NUCLEOTIDE SEQUENCE</scope>
    <source>
        <strain evidence="2">14700</strain>
    </source>
</reference>
<comment type="caution">
    <text evidence="2">The sequence shown here is derived from an EMBL/GenBank/DDBJ whole genome shotgun (WGS) entry which is preliminary data.</text>
</comment>
<evidence type="ECO:0000256" key="1">
    <source>
        <dbReference type="SAM" id="Phobius"/>
    </source>
</evidence>
<dbReference type="Proteomes" id="UP000810292">
    <property type="component" value="Unassembled WGS sequence"/>
</dbReference>
<proteinExistence type="predicted"/>
<feature type="transmembrane region" description="Helical" evidence="1">
    <location>
        <begin position="68"/>
        <end position="87"/>
    </location>
</feature>
<organism evidence="2 3">
    <name type="scientific">Candidatus Ornithospirochaeta stercoravium</name>
    <dbReference type="NCBI Taxonomy" id="2840897"/>
    <lineage>
        <taxon>Bacteria</taxon>
        <taxon>Pseudomonadati</taxon>
        <taxon>Spirochaetota</taxon>
        <taxon>Spirochaetia</taxon>
        <taxon>Spirochaetales</taxon>
        <taxon>Spirochaetaceae</taxon>
        <taxon>Spirochaetaceae incertae sedis</taxon>
        <taxon>Candidatus Ornithospirochaeta</taxon>
    </lineage>
</organism>
<feature type="transmembrane region" description="Helical" evidence="1">
    <location>
        <begin position="93"/>
        <end position="118"/>
    </location>
</feature>
<protein>
    <submittedName>
        <fullName evidence="2">Uncharacterized protein</fullName>
    </submittedName>
</protein>